<dbReference type="OrthoDB" id="5334020at2"/>
<dbReference type="AlphaFoldDB" id="A0A3D8J830"/>
<dbReference type="RefSeq" id="WP_104762506.1">
    <property type="nucleotide sequence ID" value="NZ_FZPM01000005.1"/>
</dbReference>
<keyword evidence="3" id="KW-1185">Reference proteome</keyword>
<feature type="transmembrane region" description="Helical" evidence="1">
    <location>
        <begin position="36"/>
        <end position="57"/>
    </location>
</feature>
<evidence type="ECO:0000313" key="3">
    <source>
        <dbReference type="Proteomes" id="UP000256424"/>
    </source>
</evidence>
<comment type="caution">
    <text evidence="2">The sequence shown here is derived from an EMBL/GenBank/DDBJ whole genome shotgun (WGS) entry which is preliminary data.</text>
</comment>
<keyword evidence="1" id="KW-0472">Membrane</keyword>
<name>A0A3D8J830_9HELI</name>
<accession>A0A3D8J830</accession>
<protein>
    <recommendedName>
        <fullName evidence="4">50S ribosomal protein L22</fullName>
    </recommendedName>
</protein>
<evidence type="ECO:0008006" key="4">
    <source>
        <dbReference type="Google" id="ProtNLM"/>
    </source>
</evidence>
<keyword evidence="1" id="KW-0812">Transmembrane</keyword>
<proteinExistence type="predicted"/>
<organism evidence="2 3">
    <name type="scientific">Helicobacter aurati</name>
    <dbReference type="NCBI Taxonomy" id="137778"/>
    <lineage>
        <taxon>Bacteria</taxon>
        <taxon>Pseudomonadati</taxon>
        <taxon>Campylobacterota</taxon>
        <taxon>Epsilonproteobacteria</taxon>
        <taxon>Campylobacterales</taxon>
        <taxon>Helicobacteraceae</taxon>
        <taxon>Helicobacter</taxon>
    </lineage>
</organism>
<evidence type="ECO:0000313" key="2">
    <source>
        <dbReference type="EMBL" id="RDU73673.1"/>
    </source>
</evidence>
<gene>
    <name evidence="2" type="ORF">CQA66_00315</name>
</gene>
<reference evidence="2 3" key="1">
    <citation type="submission" date="2018-04" db="EMBL/GenBank/DDBJ databases">
        <title>Novel Campyloabacter and Helicobacter Species and Strains.</title>
        <authorList>
            <person name="Mannion A.J."/>
            <person name="Shen Z."/>
            <person name="Fox J.G."/>
        </authorList>
    </citation>
    <scope>NUCLEOTIDE SEQUENCE [LARGE SCALE GENOMIC DNA]</scope>
    <source>
        <strain evidence="2 3">MIT 97-5075</strain>
    </source>
</reference>
<evidence type="ECO:0000256" key="1">
    <source>
        <dbReference type="SAM" id="Phobius"/>
    </source>
</evidence>
<sequence>MSLESNLHKITERFTKDQNSIANAFRLEILYRKYKVLIFTIVFIFIAGIIFFTIHSYRAKQILEESNQIFSQLREMSNDESKLQERKKLEEQLQHIAPVLYDFYIYTQLQDLPLTQLMQEENLAKLQNLFKSKNELIATLAIYQHAILTQDLHALESFYSKWIDKKETQSSYFNDILRDRALLQAAYIYLQNDNIAKAHELLDSITLKDGNQYIFKIAKELRHYGLLDNALNSQTIQSNNTATNNQ</sequence>
<dbReference type="EMBL" id="NXLW01000001">
    <property type="protein sequence ID" value="RDU73673.1"/>
    <property type="molecule type" value="Genomic_DNA"/>
</dbReference>
<dbReference type="Proteomes" id="UP000256424">
    <property type="component" value="Unassembled WGS sequence"/>
</dbReference>
<keyword evidence="1" id="KW-1133">Transmembrane helix</keyword>